<dbReference type="KEGG" id="mor:MOC_5713"/>
<keyword evidence="3" id="KW-1185">Reference proteome</keyword>
<sequence>MTNRNMVKDPAPGTATERPNTPPMPPMPAPEDSATPTTREEPTDSPHLNASLKREAPAPGRQGFSTER</sequence>
<dbReference type="Proteomes" id="UP000029492">
    <property type="component" value="Chromosome"/>
</dbReference>
<accession>A0A089P620</accession>
<dbReference type="eggNOG" id="ENOG503106P">
    <property type="taxonomic scope" value="Bacteria"/>
</dbReference>
<feature type="region of interest" description="Disordered" evidence="1">
    <location>
        <begin position="1"/>
        <end position="68"/>
    </location>
</feature>
<dbReference type="EMBL" id="CP003811">
    <property type="protein sequence ID" value="AIQ93468.1"/>
    <property type="molecule type" value="Genomic_DNA"/>
</dbReference>
<protein>
    <submittedName>
        <fullName evidence="2">Protein of unassigned function</fullName>
    </submittedName>
</protein>
<organism evidence="2 3">
    <name type="scientific">Methylobacterium oryzae CBMB20</name>
    <dbReference type="NCBI Taxonomy" id="693986"/>
    <lineage>
        <taxon>Bacteria</taxon>
        <taxon>Pseudomonadati</taxon>
        <taxon>Pseudomonadota</taxon>
        <taxon>Alphaproteobacteria</taxon>
        <taxon>Hyphomicrobiales</taxon>
        <taxon>Methylobacteriaceae</taxon>
        <taxon>Methylobacterium</taxon>
    </lineage>
</organism>
<reference evidence="2 3" key="1">
    <citation type="journal article" date="2014" name="PLoS ONE">
        <title>Genome Information of Methylobacterium oryzae, a Plant-Probiotic Methylotroph in the Phyllosphere.</title>
        <authorList>
            <person name="Kwak M.J."/>
            <person name="Jeong H."/>
            <person name="Madhaiyan M."/>
            <person name="Lee Y."/>
            <person name="Sa T.M."/>
            <person name="Oh T.K."/>
            <person name="Kim J.F."/>
        </authorList>
    </citation>
    <scope>NUCLEOTIDE SEQUENCE [LARGE SCALE GENOMIC DNA]</scope>
    <source>
        <strain evidence="2 3">CBMB20</strain>
    </source>
</reference>
<gene>
    <name evidence="2" type="ORF">MOC_5713</name>
</gene>
<evidence type="ECO:0000313" key="2">
    <source>
        <dbReference type="EMBL" id="AIQ93468.1"/>
    </source>
</evidence>
<dbReference type="AlphaFoldDB" id="A0A089P620"/>
<evidence type="ECO:0000256" key="1">
    <source>
        <dbReference type="SAM" id="MobiDB-lite"/>
    </source>
</evidence>
<feature type="compositionally biased region" description="Pro residues" evidence="1">
    <location>
        <begin position="20"/>
        <end position="29"/>
    </location>
</feature>
<proteinExistence type="predicted"/>
<evidence type="ECO:0000313" key="3">
    <source>
        <dbReference type="Proteomes" id="UP000029492"/>
    </source>
</evidence>
<dbReference type="HOGENOM" id="CLU_194517_0_0_5"/>
<name>A0A089P620_9HYPH</name>
<dbReference type="RefSeq" id="WP_043760146.1">
    <property type="nucleotide sequence ID" value="NZ_CP003811.1"/>
</dbReference>